<sequence>MKTLFLKYRIFIYGLILAITACSPANTGVTSYAYHNVTAKFNAYFIANEKLNEVLEEIKDAHKNNFNKTLKVFAPIDTNIVNANEEKIEDVIKKASIAIQRHKVSKWVDDSYILVGIVRMLNQEYEESIETFKYVNVNGKDDPTKHRALINLIRTFTEYKEYNNALAVIDYLNRQKLTKSNKRDLYLNAAHFYQITNDPNNVINYLSAAVELMKKGEEKAKVHYILAQLFQKAGLDAMAYDNYQNVLKNQPPYAFSFHARLNIAQVTELSKGADIKKIRKYFSQLLKDGKNKEFRDKIYYEMAEFELKQGNIKEAIPFYESSISESIDNPRQKSFSYHKLGVLYFDKLKSYPLAKAYYDSAASIMPKDEEIYPQVETRQKVLSNFITQIDIIQQNDSLLTLASMDSTQLGQIFVQQRNERLAREKEESKQKRKEERNKSNINQQNSFSTPAMQTNLGANGKFYFYDPTTVASGINEFKRIWGDRSLQDNWRTNDKKVSDRESEEEGVQLSDELLVQEGGEPLDEEAQLEKERNAFYASIPFSEERQVALNEEMEVAYYKLGNIYNFDLKEKKEAAETYSTLLTRYPETEYKPELLYLLYIFHKETDPVEANKYADELTSNFPETIFAKLIINPNYQEESNLASAKVKVIYEKAFKAYDVDSFKLALSHIADGLENYPENEYEDNLKLLEALITGKTEGRTNYVYKLQQFVKKYPESELLDFAKQLLQAVDQFNQQQLAKNKIKYTPYFDQAHYFVVIYENNKALSGILPGEIENFAKDFYPNETLNAGNLVFNADQSMILLSEFKDRKTAESFYLKFNSDASPLKNFSSLNFSNFIISKDNFQIFYQSKIPDSYNDFFKENYNLIP</sequence>
<dbReference type="PROSITE" id="PS51257">
    <property type="entry name" value="PROKAR_LIPOPROTEIN"/>
    <property type="match status" value="1"/>
</dbReference>
<dbReference type="InterPro" id="IPR019734">
    <property type="entry name" value="TPR_rpt"/>
</dbReference>
<dbReference type="SUPFAM" id="SSF48452">
    <property type="entry name" value="TPR-like"/>
    <property type="match status" value="1"/>
</dbReference>
<dbReference type="SMART" id="SM00028">
    <property type="entry name" value="TPR"/>
    <property type="match status" value="6"/>
</dbReference>
<organism evidence="3 4">
    <name type="scientific">Marivirga aurantiaca</name>
    <dbReference type="NCBI Taxonomy" id="2802615"/>
    <lineage>
        <taxon>Bacteria</taxon>
        <taxon>Pseudomonadati</taxon>
        <taxon>Bacteroidota</taxon>
        <taxon>Cytophagia</taxon>
        <taxon>Cytophagales</taxon>
        <taxon>Marivirgaceae</taxon>
        <taxon>Marivirga</taxon>
    </lineage>
</organism>
<feature type="chain" id="PRO_5037780011" evidence="2">
    <location>
        <begin position="28"/>
        <end position="866"/>
    </location>
</feature>
<dbReference type="RefSeq" id="WP_201431522.1">
    <property type="nucleotide sequence ID" value="NZ_JAEQBW010000005.1"/>
</dbReference>
<dbReference type="Gene3D" id="1.25.40.10">
    <property type="entry name" value="Tetratricopeptide repeat domain"/>
    <property type="match status" value="4"/>
</dbReference>
<name>A0A934WZX5_9BACT</name>
<keyword evidence="2" id="KW-0732">Signal</keyword>
<feature type="compositionally biased region" description="Polar residues" evidence="1">
    <location>
        <begin position="441"/>
        <end position="452"/>
    </location>
</feature>
<evidence type="ECO:0000313" key="3">
    <source>
        <dbReference type="EMBL" id="MBK6265846.1"/>
    </source>
</evidence>
<accession>A0A934WZX5</accession>
<feature type="compositionally biased region" description="Basic and acidic residues" evidence="1">
    <location>
        <begin position="422"/>
        <end position="438"/>
    </location>
</feature>
<dbReference type="InterPro" id="IPR011990">
    <property type="entry name" value="TPR-like_helical_dom_sf"/>
</dbReference>
<feature type="region of interest" description="Disordered" evidence="1">
    <location>
        <begin position="422"/>
        <end position="452"/>
    </location>
</feature>
<keyword evidence="4" id="KW-1185">Reference proteome</keyword>
<reference evidence="3" key="1">
    <citation type="submission" date="2021-01" db="EMBL/GenBank/DDBJ databases">
        <title>Marivirga aurantiaca sp. nov., isolated from intertidal surface sediments.</title>
        <authorList>
            <person name="Zhang M."/>
        </authorList>
    </citation>
    <scope>NUCLEOTIDE SEQUENCE</scope>
    <source>
        <strain evidence="3">S37H4</strain>
    </source>
</reference>
<feature type="signal peptide" evidence="2">
    <location>
        <begin position="1"/>
        <end position="27"/>
    </location>
</feature>
<dbReference type="AlphaFoldDB" id="A0A934WZX5"/>
<dbReference type="PANTHER" id="PTHR12558:SF13">
    <property type="entry name" value="CELL DIVISION CYCLE PROTEIN 27 HOMOLOG"/>
    <property type="match status" value="1"/>
</dbReference>
<dbReference type="Pfam" id="PF13174">
    <property type="entry name" value="TPR_6"/>
    <property type="match status" value="1"/>
</dbReference>
<dbReference type="Proteomes" id="UP000611723">
    <property type="component" value="Unassembled WGS sequence"/>
</dbReference>
<dbReference type="EMBL" id="JAEQBW010000005">
    <property type="protein sequence ID" value="MBK6265846.1"/>
    <property type="molecule type" value="Genomic_DNA"/>
</dbReference>
<evidence type="ECO:0000256" key="2">
    <source>
        <dbReference type="SAM" id="SignalP"/>
    </source>
</evidence>
<dbReference type="PANTHER" id="PTHR12558">
    <property type="entry name" value="CELL DIVISION CYCLE 16,23,27"/>
    <property type="match status" value="1"/>
</dbReference>
<evidence type="ECO:0000256" key="1">
    <source>
        <dbReference type="SAM" id="MobiDB-lite"/>
    </source>
</evidence>
<gene>
    <name evidence="3" type="ORF">JKA74_12450</name>
</gene>
<proteinExistence type="predicted"/>
<protein>
    <submittedName>
        <fullName evidence="3">Tetratricopeptide repeat protein</fullName>
    </submittedName>
</protein>
<evidence type="ECO:0000313" key="4">
    <source>
        <dbReference type="Proteomes" id="UP000611723"/>
    </source>
</evidence>
<comment type="caution">
    <text evidence="3">The sequence shown here is derived from an EMBL/GenBank/DDBJ whole genome shotgun (WGS) entry which is preliminary data.</text>
</comment>